<dbReference type="AlphaFoldDB" id="A0A4Y8N7L3"/>
<dbReference type="RefSeq" id="WP_134457351.1">
    <property type="nucleotide sequence ID" value="NZ_JBHSSZ010000041.1"/>
</dbReference>
<sequence>MARGGSPSKSLGVIDAIPVIRFDDPTTTGGKVPATKARRHDNGKKLALHGERATCGTREGSWPMYGSVERMRSEGTPVVLQGHLVLYPRERNRVLAGVDVGCFYHRTNDTERRQTNSPISTPAQTTAYDEQFTLMDDAQRPLANVRCRIIVDGKVITGATNAQGKTGRISTPRASSLQPQIER</sequence>
<dbReference type="EMBL" id="SNVI01000001">
    <property type="protein sequence ID" value="TFE45695.1"/>
    <property type="molecule type" value="Genomic_DNA"/>
</dbReference>
<gene>
    <name evidence="2" type="ORF">E2553_12115</name>
</gene>
<feature type="region of interest" description="Disordered" evidence="1">
    <location>
        <begin position="162"/>
        <end position="183"/>
    </location>
</feature>
<organism evidence="2 3">
    <name type="scientific">Paraburkholderia dipogonis</name>
    <dbReference type="NCBI Taxonomy" id="1211383"/>
    <lineage>
        <taxon>Bacteria</taxon>
        <taxon>Pseudomonadati</taxon>
        <taxon>Pseudomonadota</taxon>
        <taxon>Betaproteobacteria</taxon>
        <taxon>Burkholderiales</taxon>
        <taxon>Burkholderiaceae</taxon>
        <taxon>Paraburkholderia</taxon>
    </lineage>
</organism>
<protein>
    <submittedName>
        <fullName evidence="2">PAAR domain-containing protein</fullName>
    </submittedName>
</protein>
<evidence type="ECO:0000256" key="1">
    <source>
        <dbReference type="SAM" id="MobiDB-lite"/>
    </source>
</evidence>
<evidence type="ECO:0000313" key="3">
    <source>
        <dbReference type="Proteomes" id="UP000297385"/>
    </source>
</evidence>
<dbReference type="GeneID" id="97306065"/>
<name>A0A4Y8N7L3_9BURK</name>
<reference evidence="2 3" key="1">
    <citation type="submission" date="2019-03" db="EMBL/GenBank/DDBJ databases">
        <title>Complete Genome Sequence of Paraburkholderia dipogonis ICMP 19430T, a Nitrogen-fixing Symbiont of the South African Invasive Legume Dipogon lignosus in New Zealand.</title>
        <authorList>
            <person name="De Meyer S.E."/>
        </authorList>
    </citation>
    <scope>NUCLEOTIDE SEQUENCE [LARGE SCALE GENOMIC DNA]</scope>
    <source>
        <strain evidence="2 3">ICMP 19430</strain>
    </source>
</reference>
<accession>A0A4Y8N7L3</accession>
<comment type="caution">
    <text evidence="2">The sequence shown here is derived from an EMBL/GenBank/DDBJ whole genome shotgun (WGS) entry which is preliminary data.</text>
</comment>
<proteinExistence type="predicted"/>
<evidence type="ECO:0000313" key="2">
    <source>
        <dbReference type="EMBL" id="TFE45695.1"/>
    </source>
</evidence>
<dbReference type="Proteomes" id="UP000297385">
    <property type="component" value="Unassembled WGS sequence"/>
</dbReference>
<dbReference type="CDD" id="cd14744">
    <property type="entry name" value="PAAR_CT_2"/>
    <property type="match status" value="1"/>
</dbReference>